<dbReference type="SUPFAM" id="SSF103473">
    <property type="entry name" value="MFS general substrate transporter"/>
    <property type="match status" value="1"/>
</dbReference>
<sequence length="718" mass="78944">MFTYHVSIDDAVTDPCSPFSSAGTTQEPVGNMGAMTFEDEPVSSPLCGEPGLALGTIVEAKGGSTSGESELEAILEPPEPPPHTISSALKRDQTVELSIVREAAPLKHPDVDGGWAWVVLFAMFWVFAINSGLLCTTGMYFVQMLDEFGNSRSYTAWMGSLVNAFLEQFSKIPGITCGMNFAYSGQIISLAQYFEKKQSIATSSAMIGIGLGIFFLSSLTDVIISEYGWRGSFIWSASLSLQVAVFGALVFPLQPLAQSPADSLSLQHQTEDNPGSTVTHRGIPSSKSRYFFEKSLNDRSFSSLRLSAAASYLSHSILSLNDSQSNTRRNSHYDLSLRSNQHSFCSRGSHFAIGSIRSNGYSFCTKDSHAELSHFDLRSNQFSFHNKDSHGDFGLQSNNQSFCSRRDSQAGVSGIKSNPQSFSKISQGDIYQHLQVESMKGTCSGHGGGRARFLLREGDCDLGCCVEEEEEFYSSNDEMPTPQNERRSLCMLLIEKMKRRTYTAIKNFSSYRKSSDHPLLDIRFWLLDFAVFFVMVGTLCLYIIYKDFADSKGVGDYYSMALSGIGIGDLCGRMCTGFLMSTRLVDPVFTYGLALLLCAIVMMCHIFISTSTHLLVLTAMFGFLYGSQNVLIAVAPSMVFGREKLITVFGHILFLGGIGALIGAPVAGYIVDSTGSYDGVLFFSVVSLTLGTCLMFMCYFIQRKKADQQQRERERECS</sequence>
<protein>
    <submittedName>
        <fullName evidence="2">Monocarboxylate transporter 14-like 3</fullName>
    </submittedName>
</protein>
<keyword evidence="1" id="KW-0472">Membrane</keyword>
<gene>
    <name evidence="2" type="ORF">Hamer_G020323</name>
</gene>
<organism evidence="2 3">
    <name type="scientific">Homarus americanus</name>
    <name type="common">American lobster</name>
    <dbReference type="NCBI Taxonomy" id="6706"/>
    <lineage>
        <taxon>Eukaryota</taxon>
        <taxon>Metazoa</taxon>
        <taxon>Ecdysozoa</taxon>
        <taxon>Arthropoda</taxon>
        <taxon>Crustacea</taxon>
        <taxon>Multicrustacea</taxon>
        <taxon>Malacostraca</taxon>
        <taxon>Eumalacostraca</taxon>
        <taxon>Eucarida</taxon>
        <taxon>Decapoda</taxon>
        <taxon>Pleocyemata</taxon>
        <taxon>Astacidea</taxon>
        <taxon>Nephropoidea</taxon>
        <taxon>Nephropidae</taxon>
        <taxon>Homarus</taxon>
    </lineage>
</organism>
<dbReference type="AlphaFoldDB" id="A0A8J5TI07"/>
<feature type="transmembrane region" description="Helical" evidence="1">
    <location>
        <begin position="614"/>
        <end position="634"/>
    </location>
</feature>
<feature type="transmembrane region" description="Helical" evidence="1">
    <location>
        <begin position="557"/>
        <end position="576"/>
    </location>
</feature>
<feature type="transmembrane region" description="Helical" evidence="1">
    <location>
        <begin position="115"/>
        <end position="142"/>
    </location>
</feature>
<dbReference type="PANTHER" id="PTHR11360">
    <property type="entry name" value="MONOCARBOXYLATE TRANSPORTER"/>
    <property type="match status" value="1"/>
</dbReference>
<dbReference type="GO" id="GO:0022857">
    <property type="term" value="F:transmembrane transporter activity"/>
    <property type="evidence" value="ECO:0007669"/>
    <property type="project" value="InterPro"/>
</dbReference>
<evidence type="ECO:0000256" key="1">
    <source>
        <dbReference type="SAM" id="Phobius"/>
    </source>
</evidence>
<feature type="transmembrane region" description="Helical" evidence="1">
    <location>
        <begin position="522"/>
        <end position="545"/>
    </location>
</feature>
<accession>A0A8J5TI07</accession>
<keyword evidence="3" id="KW-1185">Reference proteome</keyword>
<feature type="transmembrane region" description="Helical" evidence="1">
    <location>
        <begin position="232"/>
        <end position="253"/>
    </location>
</feature>
<evidence type="ECO:0000313" key="2">
    <source>
        <dbReference type="EMBL" id="KAG7172443.1"/>
    </source>
</evidence>
<dbReference type="Pfam" id="PF07690">
    <property type="entry name" value="MFS_1"/>
    <property type="match status" value="1"/>
</dbReference>
<dbReference type="EMBL" id="JAHLQT010011048">
    <property type="protein sequence ID" value="KAG7172443.1"/>
    <property type="molecule type" value="Genomic_DNA"/>
</dbReference>
<dbReference type="InterPro" id="IPR036259">
    <property type="entry name" value="MFS_trans_sf"/>
</dbReference>
<feature type="transmembrane region" description="Helical" evidence="1">
    <location>
        <begin position="646"/>
        <end position="668"/>
    </location>
</feature>
<feature type="transmembrane region" description="Helical" evidence="1">
    <location>
        <begin position="200"/>
        <end position="220"/>
    </location>
</feature>
<dbReference type="InterPro" id="IPR050327">
    <property type="entry name" value="Proton-linked_MCT"/>
</dbReference>
<dbReference type="Proteomes" id="UP000747542">
    <property type="component" value="Unassembled WGS sequence"/>
</dbReference>
<dbReference type="PANTHER" id="PTHR11360:SF310">
    <property type="entry name" value="MONOCARBOXYLATE TRANSPORTER 9-LIKE"/>
    <property type="match status" value="1"/>
</dbReference>
<comment type="caution">
    <text evidence="2">The sequence shown here is derived from an EMBL/GenBank/DDBJ whole genome shotgun (WGS) entry which is preliminary data.</text>
</comment>
<evidence type="ECO:0000313" key="3">
    <source>
        <dbReference type="Proteomes" id="UP000747542"/>
    </source>
</evidence>
<name>A0A8J5TI07_HOMAM</name>
<feature type="non-terminal residue" evidence="2">
    <location>
        <position position="718"/>
    </location>
</feature>
<keyword evidence="1" id="KW-1133">Transmembrane helix</keyword>
<reference evidence="2" key="1">
    <citation type="journal article" date="2021" name="Sci. Adv.">
        <title>The American lobster genome reveals insights on longevity, neural, and immune adaptations.</title>
        <authorList>
            <person name="Polinski J.M."/>
            <person name="Zimin A.V."/>
            <person name="Clark K.F."/>
            <person name="Kohn A.B."/>
            <person name="Sadowski N."/>
            <person name="Timp W."/>
            <person name="Ptitsyn A."/>
            <person name="Khanna P."/>
            <person name="Romanova D.Y."/>
            <person name="Williams P."/>
            <person name="Greenwood S.J."/>
            <person name="Moroz L.L."/>
            <person name="Walt D.R."/>
            <person name="Bodnar A.G."/>
        </authorList>
    </citation>
    <scope>NUCLEOTIDE SEQUENCE</scope>
    <source>
        <strain evidence="2">GMGI-L3</strain>
    </source>
</reference>
<dbReference type="Gene3D" id="1.20.1250.20">
    <property type="entry name" value="MFS general substrate transporter like domains"/>
    <property type="match status" value="1"/>
</dbReference>
<feature type="transmembrane region" description="Helical" evidence="1">
    <location>
        <begin position="680"/>
        <end position="701"/>
    </location>
</feature>
<proteinExistence type="predicted"/>
<dbReference type="InterPro" id="IPR011701">
    <property type="entry name" value="MFS"/>
</dbReference>
<keyword evidence="1" id="KW-0812">Transmembrane</keyword>
<feature type="transmembrane region" description="Helical" evidence="1">
    <location>
        <begin position="588"/>
        <end position="608"/>
    </location>
</feature>